<feature type="compositionally biased region" description="Basic and acidic residues" evidence="6">
    <location>
        <begin position="487"/>
        <end position="500"/>
    </location>
</feature>
<gene>
    <name evidence="8" type="ORF">E3N88_39446</name>
</gene>
<feature type="zinc finger region" description="C3H1-type" evidence="5">
    <location>
        <begin position="690"/>
        <end position="718"/>
    </location>
</feature>
<proteinExistence type="predicted"/>
<keyword evidence="9" id="KW-1185">Reference proteome</keyword>
<keyword evidence="3 5" id="KW-0862">Zinc</keyword>
<comment type="caution">
    <text evidence="8">The sequence shown here is derived from an EMBL/GenBank/DDBJ whole genome shotgun (WGS) entry which is preliminary data.</text>
</comment>
<dbReference type="GO" id="GO:0008270">
    <property type="term" value="F:zinc ion binding"/>
    <property type="evidence" value="ECO:0007669"/>
    <property type="project" value="UniProtKB-KW"/>
</dbReference>
<organism evidence="8 9">
    <name type="scientific">Mikania micrantha</name>
    <name type="common">bitter vine</name>
    <dbReference type="NCBI Taxonomy" id="192012"/>
    <lineage>
        <taxon>Eukaryota</taxon>
        <taxon>Viridiplantae</taxon>
        <taxon>Streptophyta</taxon>
        <taxon>Embryophyta</taxon>
        <taxon>Tracheophyta</taxon>
        <taxon>Spermatophyta</taxon>
        <taxon>Magnoliopsida</taxon>
        <taxon>eudicotyledons</taxon>
        <taxon>Gunneridae</taxon>
        <taxon>Pentapetalae</taxon>
        <taxon>asterids</taxon>
        <taxon>campanulids</taxon>
        <taxon>Asterales</taxon>
        <taxon>Asteraceae</taxon>
        <taxon>Asteroideae</taxon>
        <taxon>Heliantheae alliance</taxon>
        <taxon>Eupatorieae</taxon>
        <taxon>Mikania</taxon>
    </lineage>
</organism>
<dbReference type="InterPro" id="IPR036855">
    <property type="entry name" value="Znf_CCCH_sf"/>
</dbReference>
<dbReference type="AlphaFoldDB" id="A0A5N6LWS8"/>
<evidence type="ECO:0000256" key="6">
    <source>
        <dbReference type="SAM" id="MobiDB-lite"/>
    </source>
</evidence>
<dbReference type="Gene3D" id="2.30.30.1190">
    <property type="match status" value="1"/>
</dbReference>
<feature type="compositionally biased region" description="Basic and acidic residues" evidence="6">
    <location>
        <begin position="378"/>
        <end position="404"/>
    </location>
</feature>
<feature type="compositionally biased region" description="Low complexity" evidence="6">
    <location>
        <begin position="12"/>
        <end position="30"/>
    </location>
</feature>
<evidence type="ECO:0000256" key="3">
    <source>
        <dbReference type="ARBA" id="ARBA00022833"/>
    </source>
</evidence>
<feature type="region of interest" description="Disordered" evidence="6">
    <location>
        <begin position="8"/>
        <end position="32"/>
    </location>
</feature>
<feature type="domain" description="C3H1-type" evidence="7">
    <location>
        <begin position="729"/>
        <end position="752"/>
    </location>
</feature>
<evidence type="ECO:0000313" key="8">
    <source>
        <dbReference type="EMBL" id="KAD2806069.1"/>
    </source>
</evidence>
<evidence type="ECO:0000259" key="7">
    <source>
        <dbReference type="PROSITE" id="PS50103"/>
    </source>
</evidence>
<keyword evidence="2 5" id="KW-0863">Zinc-finger</keyword>
<dbReference type="OrthoDB" id="411372at2759"/>
<dbReference type="PROSITE" id="PS50103">
    <property type="entry name" value="ZF_C3H1"/>
    <property type="match status" value="3"/>
</dbReference>
<dbReference type="InterPro" id="IPR000571">
    <property type="entry name" value="Znf_CCCH"/>
</dbReference>
<dbReference type="EMBL" id="SZYD01000018">
    <property type="protein sequence ID" value="KAD2806069.1"/>
    <property type="molecule type" value="Genomic_DNA"/>
</dbReference>
<dbReference type="SUPFAM" id="SSF90229">
    <property type="entry name" value="CCCH zinc finger"/>
    <property type="match status" value="2"/>
</dbReference>
<name>A0A5N6LWS8_9ASTR</name>
<keyword evidence="4" id="KW-0238">DNA-binding</keyword>
<dbReference type="GO" id="GO:0003677">
    <property type="term" value="F:DNA binding"/>
    <property type="evidence" value="ECO:0007669"/>
    <property type="project" value="UniProtKB-KW"/>
</dbReference>
<feature type="zinc finger region" description="C3H1-type" evidence="5">
    <location>
        <begin position="729"/>
        <end position="752"/>
    </location>
</feature>
<sequence>MWLFQRLRSATSQQDDQQQHADSQLQSDSSVGNDKQAQVLANGLQNLAVSTKDEVIDRYILGQSVVINEEEQVKQAADEDHRHLVVKEAGNEASQAKSSSESEAKSHWDVKEALKVDTEEFRVSEERETGVRCEIRREEVEYEKVYEHEDSQLRSDYSVDNDKQAQFQFLAKGFQIIPLTVAVSTKDEVIDRYIQGQSVVIDEEEQVKQAADEDHRHLVVKVAGNEASQAKSSSESEAKSQWDVNKALKVDTEEFRVSEERQTGLRCEIPGKEVEYEKVYEHKDEDLKEKHEIEIEERVASSKIGNYENIGGDGREEGSVSVPDDGKSRILRPDCDYYTRTDCKFDHPLIDKNQHPIKETKNRIEESMERHGLKKSKPTMETKKKKEENVDMHGSVECKQPAKETKKKKENNVEGHGLIDCKPTKETKKKKVENAEKHGPVEFKPTKETKKKKEKNVNVHGPVEGKLAKETKEKNIERHGPPIKCKHPVEDTRKKNEKSLERHEPIGCKYHMSSAGCKLGKACKFNHGKGNNVRTPVIEYNFVGLPIRPGERECPYYMRNGSCQYGRTCRLHHPDPVAVEAGDPPTSKVNDGPCPIQTAPQPNIPNMPSWSPPRTPDSTSAFVPMMSSPPQNMPPPNPDWYGFQAPAHLYPSSEQGPPIPMTFFTNNPPSNKNMYARHLQPALVLEYPERLDQPDCRYFMKTGYCKYQASCKFRHPQNRFTQTTHDQNICTYFRRHGTCKYGSACKYDHPVTSSNTIPAGVGYDGSNGPDR</sequence>
<feature type="zinc finger region" description="C3H1-type" evidence="5">
    <location>
        <begin position="548"/>
        <end position="576"/>
    </location>
</feature>
<evidence type="ECO:0000256" key="1">
    <source>
        <dbReference type="ARBA" id="ARBA00022723"/>
    </source>
</evidence>
<feature type="compositionally biased region" description="Basic and acidic residues" evidence="6">
    <location>
        <begin position="466"/>
        <end position="480"/>
    </location>
</feature>
<evidence type="ECO:0000256" key="5">
    <source>
        <dbReference type="PROSITE-ProRule" id="PRU00723"/>
    </source>
</evidence>
<feature type="compositionally biased region" description="Basic and acidic residues" evidence="6">
    <location>
        <begin position="410"/>
        <end position="448"/>
    </location>
</feature>
<feature type="compositionally biased region" description="Basic and acidic residues" evidence="6">
    <location>
        <begin position="313"/>
        <end position="330"/>
    </location>
</feature>
<evidence type="ECO:0000313" key="9">
    <source>
        <dbReference type="Proteomes" id="UP000326396"/>
    </source>
</evidence>
<dbReference type="PANTHER" id="PTHR12506:SF20">
    <property type="entry name" value="ZINC FINGER CCCH DOMAIN-CONTAINING PROTEIN 67"/>
    <property type="match status" value="1"/>
</dbReference>
<dbReference type="InterPro" id="IPR050974">
    <property type="entry name" value="Plant_ZF_CCCH"/>
</dbReference>
<dbReference type="Gene3D" id="4.10.1000.10">
    <property type="entry name" value="Zinc finger, CCCH-type"/>
    <property type="match status" value="2"/>
</dbReference>
<keyword evidence="1 5" id="KW-0479">Metal-binding</keyword>
<dbReference type="Proteomes" id="UP000326396">
    <property type="component" value="Linkage Group LG8"/>
</dbReference>
<feature type="domain" description="C3H1-type" evidence="7">
    <location>
        <begin position="548"/>
        <end position="576"/>
    </location>
</feature>
<evidence type="ECO:0000256" key="2">
    <source>
        <dbReference type="ARBA" id="ARBA00022771"/>
    </source>
</evidence>
<dbReference type="GO" id="GO:0003729">
    <property type="term" value="F:mRNA binding"/>
    <property type="evidence" value="ECO:0007669"/>
    <property type="project" value="TreeGrafter"/>
</dbReference>
<protein>
    <recommendedName>
        <fullName evidence="7">C3H1-type domain-containing protein</fullName>
    </recommendedName>
</protein>
<feature type="domain" description="C3H1-type" evidence="7">
    <location>
        <begin position="690"/>
        <end position="718"/>
    </location>
</feature>
<feature type="region of interest" description="Disordered" evidence="6">
    <location>
        <begin position="306"/>
        <end position="330"/>
    </location>
</feature>
<reference evidence="8 9" key="1">
    <citation type="submission" date="2019-05" db="EMBL/GenBank/DDBJ databases">
        <title>Mikania micrantha, genome provides insights into the molecular mechanism of rapid growth.</title>
        <authorList>
            <person name="Liu B."/>
        </authorList>
    </citation>
    <scope>NUCLEOTIDE SEQUENCE [LARGE SCALE GENOMIC DNA]</scope>
    <source>
        <strain evidence="8">NLD-2019</strain>
        <tissue evidence="8">Leaf</tissue>
    </source>
</reference>
<dbReference type="PANTHER" id="PTHR12506">
    <property type="entry name" value="PROTEIN PHOSPHATASE RELATED"/>
    <property type="match status" value="1"/>
</dbReference>
<evidence type="ECO:0000256" key="4">
    <source>
        <dbReference type="ARBA" id="ARBA00023125"/>
    </source>
</evidence>
<feature type="region of interest" description="Disordered" evidence="6">
    <location>
        <begin position="364"/>
        <end position="500"/>
    </location>
</feature>
<dbReference type="Pfam" id="PF00642">
    <property type="entry name" value="zf-CCCH"/>
    <property type="match status" value="3"/>
</dbReference>
<dbReference type="SMART" id="SM00356">
    <property type="entry name" value="ZnF_C3H1"/>
    <property type="match status" value="4"/>
</dbReference>
<accession>A0A5N6LWS8</accession>